<comment type="caution">
    <text evidence="6">The sequence shown here is derived from an EMBL/GenBank/DDBJ whole genome shotgun (WGS) entry which is preliminary data.</text>
</comment>
<dbReference type="PANTHER" id="PTHR43214">
    <property type="entry name" value="TWO-COMPONENT RESPONSE REGULATOR"/>
    <property type="match status" value="1"/>
</dbReference>
<dbReference type="SMART" id="SM00448">
    <property type="entry name" value="REC"/>
    <property type="match status" value="1"/>
</dbReference>
<dbReference type="SUPFAM" id="SSF52172">
    <property type="entry name" value="CheY-like"/>
    <property type="match status" value="1"/>
</dbReference>
<dbReference type="OrthoDB" id="9797341at2"/>
<sequence length="218" mass="24733">MNHKIIKLLIADDHLIFRKGFKKILEDVNSLNIIGEASNGSELLTLAQQLKPDVILVDVSMPVMDGVMAVKELCKRQVTKRIIALSVFSQETHIMEMLEAGALGYLTKGVGKKEILEAIEAVYENRPYFCKESGKQVLDLIEKYQSGYRNHLIVFSEREKDIIRLICDGFSSKEVAHMLYISQRTVEGHRTRIMKKMRVKSIAGLVTYACEKGLYIAK</sequence>
<dbReference type="GO" id="GO:0003677">
    <property type="term" value="F:DNA binding"/>
    <property type="evidence" value="ECO:0007669"/>
    <property type="project" value="UniProtKB-KW"/>
</dbReference>
<dbReference type="InterPro" id="IPR016032">
    <property type="entry name" value="Sig_transdc_resp-reg_C-effctor"/>
</dbReference>
<evidence type="ECO:0000256" key="1">
    <source>
        <dbReference type="ARBA" id="ARBA00022553"/>
    </source>
</evidence>
<dbReference type="GO" id="GO:0006355">
    <property type="term" value="P:regulation of DNA-templated transcription"/>
    <property type="evidence" value="ECO:0007669"/>
    <property type="project" value="InterPro"/>
</dbReference>
<dbReference type="InterPro" id="IPR000792">
    <property type="entry name" value="Tscrpt_reg_LuxR_C"/>
</dbReference>
<dbReference type="SUPFAM" id="SSF46894">
    <property type="entry name" value="C-terminal effector domain of the bipartite response regulators"/>
    <property type="match status" value="1"/>
</dbReference>
<evidence type="ECO:0000259" key="4">
    <source>
        <dbReference type="PROSITE" id="PS50043"/>
    </source>
</evidence>
<dbReference type="InterPro" id="IPR001789">
    <property type="entry name" value="Sig_transdc_resp-reg_receiver"/>
</dbReference>
<feature type="modified residue" description="4-aspartylphosphate" evidence="3">
    <location>
        <position position="58"/>
    </location>
</feature>
<dbReference type="PROSITE" id="PS50043">
    <property type="entry name" value="HTH_LUXR_2"/>
    <property type="match status" value="1"/>
</dbReference>
<dbReference type="CDD" id="cd17535">
    <property type="entry name" value="REC_NarL-like"/>
    <property type="match status" value="1"/>
</dbReference>
<dbReference type="SMART" id="SM00421">
    <property type="entry name" value="HTH_LUXR"/>
    <property type="match status" value="1"/>
</dbReference>
<accession>A0A4R6J562</accession>
<evidence type="ECO:0000259" key="5">
    <source>
        <dbReference type="PROSITE" id="PS50110"/>
    </source>
</evidence>
<keyword evidence="7" id="KW-1185">Reference proteome</keyword>
<dbReference type="GO" id="GO:0000160">
    <property type="term" value="P:phosphorelay signal transduction system"/>
    <property type="evidence" value="ECO:0007669"/>
    <property type="project" value="InterPro"/>
</dbReference>
<dbReference type="Gene3D" id="3.40.50.2300">
    <property type="match status" value="1"/>
</dbReference>
<evidence type="ECO:0000313" key="7">
    <source>
        <dbReference type="Proteomes" id="UP000295741"/>
    </source>
</evidence>
<feature type="domain" description="HTH luxR-type" evidence="4">
    <location>
        <begin position="148"/>
        <end position="213"/>
    </location>
</feature>
<dbReference type="InterPro" id="IPR058245">
    <property type="entry name" value="NreC/VraR/RcsB-like_REC"/>
</dbReference>
<keyword evidence="2" id="KW-0238">DNA-binding</keyword>
<dbReference type="AlphaFoldDB" id="A0A4R6J562"/>
<dbReference type="InterPro" id="IPR039420">
    <property type="entry name" value="WalR-like"/>
</dbReference>
<evidence type="ECO:0000256" key="2">
    <source>
        <dbReference type="ARBA" id="ARBA00023125"/>
    </source>
</evidence>
<dbReference type="PROSITE" id="PS50110">
    <property type="entry name" value="RESPONSE_REGULATORY"/>
    <property type="match status" value="1"/>
</dbReference>
<feature type="domain" description="Response regulatory" evidence="5">
    <location>
        <begin position="7"/>
        <end position="123"/>
    </location>
</feature>
<gene>
    <name evidence="6" type="ORF">BC659_1464</name>
</gene>
<organism evidence="6 7">
    <name type="scientific">Sediminibacterium goheungense</name>
    <dbReference type="NCBI Taxonomy" id="1086393"/>
    <lineage>
        <taxon>Bacteria</taxon>
        <taxon>Pseudomonadati</taxon>
        <taxon>Bacteroidota</taxon>
        <taxon>Chitinophagia</taxon>
        <taxon>Chitinophagales</taxon>
        <taxon>Chitinophagaceae</taxon>
        <taxon>Sediminibacterium</taxon>
    </lineage>
</organism>
<dbReference type="Pfam" id="PF00072">
    <property type="entry name" value="Response_reg"/>
    <property type="match status" value="1"/>
</dbReference>
<dbReference type="PROSITE" id="PS00622">
    <property type="entry name" value="HTH_LUXR_1"/>
    <property type="match status" value="1"/>
</dbReference>
<dbReference type="EMBL" id="SNWP01000010">
    <property type="protein sequence ID" value="TDO29375.1"/>
    <property type="molecule type" value="Genomic_DNA"/>
</dbReference>
<protein>
    <submittedName>
        <fullName evidence="6">LuxR family two component transcriptional regulator</fullName>
    </submittedName>
</protein>
<name>A0A4R6J562_9BACT</name>
<evidence type="ECO:0000256" key="3">
    <source>
        <dbReference type="PROSITE-ProRule" id="PRU00169"/>
    </source>
</evidence>
<proteinExistence type="predicted"/>
<reference evidence="6 7" key="1">
    <citation type="submission" date="2019-03" db="EMBL/GenBank/DDBJ databases">
        <title>Genomic Encyclopedia of Archaeal and Bacterial Type Strains, Phase II (KMG-II): from individual species to whole genera.</title>
        <authorList>
            <person name="Goeker M."/>
        </authorList>
    </citation>
    <scope>NUCLEOTIDE SEQUENCE [LARGE SCALE GENOMIC DNA]</scope>
    <source>
        <strain evidence="6 7">DSM 28323</strain>
    </source>
</reference>
<dbReference type="PRINTS" id="PR00038">
    <property type="entry name" value="HTHLUXR"/>
</dbReference>
<dbReference type="RefSeq" id="WP_133473978.1">
    <property type="nucleotide sequence ID" value="NZ_SNWP01000010.1"/>
</dbReference>
<dbReference type="Pfam" id="PF00196">
    <property type="entry name" value="GerE"/>
    <property type="match status" value="1"/>
</dbReference>
<evidence type="ECO:0000313" key="6">
    <source>
        <dbReference type="EMBL" id="TDO29375.1"/>
    </source>
</evidence>
<dbReference type="PANTHER" id="PTHR43214:SF43">
    <property type="entry name" value="TWO-COMPONENT RESPONSE REGULATOR"/>
    <property type="match status" value="1"/>
</dbReference>
<keyword evidence="1 3" id="KW-0597">Phosphoprotein</keyword>
<dbReference type="Proteomes" id="UP000295741">
    <property type="component" value="Unassembled WGS sequence"/>
</dbReference>
<dbReference type="InterPro" id="IPR011006">
    <property type="entry name" value="CheY-like_superfamily"/>
</dbReference>
<dbReference type="CDD" id="cd06170">
    <property type="entry name" value="LuxR_C_like"/>
    <property type="match status" value="1"/>
</dbReference>